<accession>A0A843WY98</accession>
<dbReference type="Proteomes" id="UP000652761">
    <property type="component" value="Unassembled WGS sequence"/>
</dbReference>
<dbReference type="EMBL" id="NMUH01005000">
    <property type="protein sequence ID" value="MQM11508.1"/>
    <property type="molecule type" value="Genomic_DNA"/>
</dbReference>
<proteinExistence type="predicted"/>
<organism evidence="2 3">
    <name type="scientific">Colocasia esculenta</name>
    <name type="common">Wild taro</name>
    <name type="synonym">Arum esculentum</name>
    <dbReference type="NCBI Taxonomy" id="4460"/>
    <lineage>
        <taxon>Eukaryota</taxon>
        <taxon>Viridiplantae</taxon>
        <taxon>Streptophyta</taxon>
        <taxon>Embryophyta</taxon>
        <taxon>Tracheophyta</taxon>
        <taxon>Spermatophyta</taxon>
        <taxon>Magnoliopsida</taxon>
        <taxon>Liliopsida</taxon>
        <taxon>Araceae</taxon>
        <taxon>Aroideae</taxon>
        <taxon>Colocasieae</taxon>
        <taxon>Colocasia</taxon>
    </lineage>
</organism>
<evidence type="ECO:0000313" key="2">
    <source>
        <dbReference type="EMBL" id="MQM11508.1"/>
    </source>
</evidence>
<gene>
    <name evidence="2" type="ORF">Taro_044414</name>
</gene>
<comment type="caution">
    <text evidence="2">The sequence shown here is derived from an EMBL/GenBank/DDBJ whole genome shotgun (WGS) entry which is preliminary data.</text>
</comment>
<dbReference type="AlphaFoldDB" id="A0A843WY98"/>
<evidence type="ECO:0000256" key="1">
    <source>
        <dbReference type="SAM" id="MobiDB-lite"/>
    </source>
</evidence>
<keyword evidence="3" id="KW-1185">Reference proteome</keyword>
<reference evidence="2" key="1">
    <citation type="submission" date="2017-07" db="EMBL/GenBank/DDBJ databases">
        <title>Taro Niue Genome Assembly and Annotation.</title>
        <authorList>
            <person name="Atibalentja N."/>
            <person name="Keating K."/>
            <person name="Fields C.J."/>
        </authorList>
    </citation>
    <scope>NUCLEOTIDE SEQUENCE</scope>
    <source>
        <strain evidence="2">Niue_2</strain>
        <tissue evidence="2">Leaf</tissue>
    </source>
</reference>
<evidence type="ECO:0000313" key="3">
    <source>
        <dbReference type="Proteomes" id="UP000652761"/>
    </source>
</evidence>
<feature type="region of interest" description="Disordered" evidence="1">
    <location>
        <begin position="142"/>
        <end position="200"/>
    </location>
</feature>
<sequence>MSSTARELRLCVSTMVPRPPQFLLEGVSSHSIEVPTHVEFSEACAGFVLETTGTPGGTAPETHEDLPKDDDIDDWDYELDVTDIPILDPNWDPSMENPDDPRIPFDDLMEMMQDPLACPKSRATPNQGNPLFVSASIALNEGKNELPTPSHPLLDSSMPHKEMGISDKPSSQPSGPAMTGQGDPSPMPNPGVTNNDEGGSFAPLPPALDLPAAAMEAEVPAKPSKCLSVRLLSLYRARPNSFLSPLGLLATPPRCLHIGLPASGLDQSPQALEVLEAQLAALRSEAVGTGG</sequence>
<protein>
    <submittedName>
        <fullName evidence="2">Uncharacterized protein</fullName>
    </submittedName>
</protein>
<name>A0A843WY98_COLES</name>